<accession>A0A2N3YMU9</accession>
<dbReference type="Proteomes" id="UP000233781">
    <property type="component" value="Unassembled WGS sequence"/>
</dbReference>
<dbReference type="PRINTS" id="PR00038">
    <property type="entry name" value="HTHLUXR"/>
</dbReference>
<dbReference type="InterPro" id="IPR000792">
    <property type="entry name" value="Tscrpt_reg_LuxR_C"/>
</dbReference>
<proteinExistence type="predicted"/>
<dbReference type="AlphaFoldDB" id="A0A2N3YMU9"/>
<sequence length="232" mass="25061">MSPGSTAATPGSQRDFFRWVHARLLAGDERFVRLGSVQESLTEGAEALAASVRRSLWHVTRVPHWQEARAARSLAALERRRDLDTRYVTDPRSLTRLPMLAGLHPQGRVAHVVGPLLLVDTRLVFVGAPHGDQQAGQVWRSTSPAVVGAAATCFEAMWAESAAVHEPGEEPTFTPRMVDIGFLLTDGATDAEIARELAVSARTVSAEVAEIVRRLGARNRSHAIALIGGGTH</sequence>
<dbReference type="SMART" id="SM00421">
    <property type="entry name" value="HTH_LUXR"/>
    <property type="match status" value="1"/>
</dbReference>
<name>A0A2N3YMU9_9MICO</name>
<dbReference type="SUPFAM" id="SSF46894">
    <property type="entry name" value="C-terminal effector domain of the bipartite response regulators"/>
    <property type="match status" value="1"/>
</dbReference>
<dbReference type="RefSeq" id="WP_101396713.1">
    <property type="nucleotide sequence ID" value="NZ_PJNE01000001.1"/>
</dbReference>
<dbReference type="PROSITE" id="PS50043">
    <property type="entry name" value="HTH_LUXR_2"/>
    <property type="match status" value="1"/>
</dbReference>
<dbReference type="GO" id="GO:0006355">
    <property type="term" value="P:regulation of DNA-templated transcription"/>
    <property type="evidence" value="ECO:0007669"/>
    <property type="project" value="InterPro"/>
</dbReference>
<dbReference type="InterPro" id="IPR016032">
    <property type="entry name" value="Sig_transdc_resp-reg_C-effctor"/>
</dbReference>
<feature type="domain" description="HTH luxR-type" evidence="1">
    <location>
        <begin position="166"/>
        <end position="231"/>
    </location>
</feature>
<gene>
    <name evidence="2" type="ORF">ATL31_3049</name>
</gene>
<dbReference type="OrthoDB" id="3362530at2"/>
<evidence type="ECO:0000313" key="2">
    <source>
        <dbReference type="EMBL" id="PKW28191.1"/>
    </source>
</evidence>
<comment type="caution">
    <text evidence="2">The sequence shown here is derived from an EMBL/GenBank/DDBJ whole genome shotgun (WGS) entry which is preliminary data.</text>
</comment>
<evidence type="ECO:0000259" key="1">
    <source>
        <dbReference type="PROSITE" id="PS50043"/>
    </source>
</evidence>
<dbReference type="GO" id="GO:0003677">
    <property type="term" value="F:DNA binding"/>
    <property type="evidence" value="ECO:0007669"/>
    <property type="project" value="InterPro"/>
</dbReference>
<organism evidence="2 3">
    <name type="scientific">Phycicoccus duodecadis</name>
    <dbReference type="NCBI Taxonomy" id="173053"/>
    <lineage>
        <taxon>Bacteria</taxon>
        <taxon>Bacillati</taxon>
        <taxon>Actinomycetota</taxon>
        <taxon>Actinomycetes</taxon>
        <taxon>Micrococcales</taxon>
        <taxon>Intrasporangiaceae</taxon>
        <taxon>Phycicoccus</taxon>
    </lineage>
</organism>
<dbReference type="Gene3D" id="1.10.10.10">
    <property type="entry name" value="Winged helix-like DNA-binding domain superfamily/Winged helix DNA-binding domain"/>
    <property type="match status" value="1"/>
</dbReference>
<dbReference type="InterPro" id="IPR036388">
    <property type="entry name" value="WH-like_DNA-bd_sf"/>
</dbReference>
<evidence type="ECO:0000313" key="3">
    <source>
        <dbReference type="Proteomes" id="UP000233781"/>
    </source>
</evidence>
<reference evidence="2 3" key="1">
    <citation type="submission" date="2017-12" db="EMBL/GenBank/DDBJ databases">
        <title>Sequencing the genomes of 1000 Actinobacteria strains.</title>
        <authorList>
            <person name="Klenk H.-P."/>
        </authorList>
    </citation>
    <scope>NUCLEOTIDE SEQUENCE [LARGE SCALE GENOMIC DNA]</scope>
    <source>
        <strain evidence="2 3">DSM 12806</strain>
    </source>
</reference>
<dbReference type="EMBL" id="PJNE01000001">
    <property type="protein sequence ID" value="PKW28191.1"/>
    <property type="molecule type" value="Genomic_DNA"/>
</dbReference>
<dbReference type="Pfam" id="PF00196">
    <property type="entry name" value="GerE"/>
    <property type="match status" value="1"/>
</dbReference>
<keyword evidence="3" id="KW-1185">Reference proteome</keyword>
<protein>
    <submittedName>
        <fullName evidence="2">Regulatory LuxR family protein</fullName>
    </submittedName>
</protein>
<dbReference type="CDD" id="cd06170">
    <property type="entry name" value="LuxR_C_like"/>
    <property type="match status" value="1"/>
</dbReference>